<dbReference type="InterPro" id="IPR004014">
    <property type="entry name" value="ATPase_P-typ_cation-transptr_N"/>
</dbReference>
<dbReference type="Pfam" id="PF13246">
    <property type="entry name" value="Cation_ATPase"/>
    <property type="match status" value="1"/>
</dbReference>
<reference evidence="11 12" key="1">
    <citation type="submission" date="2020-06" db="EMBL/GenBank/DDBJ databases">
        <title>Methanolobus halotolerans sp. nov., isolated from a saline lake Tus in Siberia.</title>
        <authorList>
            <person name="Shen Y."/>
            <person name="Chen S.-C."/>
            <person name="Lai M.-C."/>
            <person name="Huang H.-H."/>
            <person name="Chiu H.-H."/>
            <person name="Tang S.-L."/>
            <person name="Rogozin D.Y."/>
            <person name="Degermendzhy A.G."/>
        </authorList>
    </citation>
    <scope>NUCLEOTIDE SEQUENCE [LARGE SCALE GENOMIC DNA]</scope>
    <source>
        <strain evidence="11 12">DSM 21339</strain>
    </source>
</reference>
<feature type="transmembrane region" description="Helical" evidence="9">
    <location>
        <begin position="713"/>
        <end position="733"/>
    </location>
</feature>
<evidence type="ECO:0000256" key="4">
    <source>
        <dbReference type="ARBA" id="ARBA00022741"/>
    </source>
</evidence>
<dbReference type="Pfam" id="PF00690">
    <property type="entry name" value="Cation_ATPase_N"/>
    <property type="match status" value="1"/>
</dbReference>
<dbReference type="PRINTS" id="PR00119">
    <property type="entry name" value="CATATPASE"/>
</dbReference>
<dbReference type="InterPro" id="IPR023298">
    <property type="entry name" value="ATPase_P-typ_TM_dom_sf"/>
</dbReference>
<dbReference type="SFLD" id="SFLDS00003">
    <property type="entry name" value="Haloacid_Dehalogenase"/>
    <property type="match status" value="1"/>
</dbReference>
<evidence type="ECO:0000313" key="11">
    <source>
        <dbReference type="EMBL" id="QLC49615.1"/>
    </source>
</evidence>
<keyword evidence="7 9" id="KW-1133">Transmembrane helix</keyword>
<dbReference type="Proteomes" id="UP000509594">
    <property type="component" value="Chromosome"/>
</dbReference>
<dbReference type="AlphaFoldDB" id="A0A7D5E8N4"/>
<dbReference type="InterPro" id="IPR006068">
    <property type="entry name" value="ATPase_P-typ_cation-transptr_C"/>
</dbReference>
<dbReference type="InterPro" id="IPR059000">
    <property type="entry name" value="ATPase_P-type_domA"/>
</dbReference>
<evidence type="ECO:0000256" key="3">
    <source>
        <dbReference type="ARBA" id="ARBA00022692"/>
    </source>
</evidence>
<evidence type="ECO:0000256" key="2">
    <source>
        <dbReference type="ARBA" id="ARBA00022475"/>
    </source>
</evidence>
<feature type="transmembrane region" description="Helical" evidence="9">
    <location>
        <begin position="262"/>
        <end position="281"/>
    </location>
</feature>
<dbReference type="Gene3D" id="2.70.150.10">
    <property type="entry name" value="Calcium-transporting ATPase, cytoplasmic transduction domain A"/>
    <property type="match status" value="1"/>
</dbReference>
<gene>
    <name evidence="11" type="ORF">HWN40_04795</name>
</gene>
<feature type="transmembrane region" description="Helical" evidence="9">
    <location>
        <begin position="839"/>
        <end position="856"/>
    </location>
</feature>
<dbReference type="Gene3D" id="3.40.50.1000">
    <property type="entry name" value="HAD superfamily/HAD-like"/>
    <property type="match status" value="1"/>
</dbReference>
<feature type="transmembrane region" description="Helical" evidence="9">
    <location>
        <begin position="868"/>
        <end position="886"/>
    </location>
</feature>
<keyword evidence="8 9" id="KW-0472">Membrane</keyword>
<dbReference type="NCBIfam" id="TIGR01494">
    <property type="entry name" value="ATPase_P-type"/>
    <property type="match status" value="2"/>
</dbReference>
<sequence>MASEGEGENFQCTSSGDEHSIKIDEFLDRLNTGAEGLSSEEAARRKEVCGGNILQKKEKETPLKKYLRQYKNFFAILLLFGSALSFTAEYLDPGQGNIFIAIALLGVVILNSTFTFIQEYQAQKIMESFQSLMAPTARVKRDGEIVELPASELVPGDVIYLEEGDKVPADARLIEQNTLKVDNSPITGEAEPQLRALECTHEDMLECRNMVFSSTLVQTGNGEAVIFSTGSDTQIGKLSLLTEETVSVETPIRKELNRFVKIISAIAIFLGIVFFIVGFLIQDTFLANLIFAIGIIVANVPEGLLPTVTLALSLASKRMAKRNALIKQLESVETLGSTTVICTDKTGTLTQNKMAVHSVYTGNGYIDVQDDEKPPELLLRVATVCNNSRLSEESPGYRGDPTEGSLLVYADRFKDIKQVQDRYPRLVEYPFDSRVKRMQVICRTPEDDMDSYLKGAPEVVLEMCDRMMVEGEEHELTSQRKDELEEEYLKMAERGERVLAYAYRDVNEVKEYEDKFIFLGFSGALDPARPEAAEAIKRCYRAGVKVVMITGDHPVTATSVSNLVGLNSEDREPILITGPELEKMEPAELKQKLDAKSIIFARTSPLQKLKIVRAFQSAGETVTMTGDGVNDAPAIKNADMGVAMGSGTDVAKESADMILLDDNFATIVNAVEEGRTVFDNIKKFIAYILTSNIPEILPFIAFVLLAIPLPMNVQLILAIDLGTDILPAIALAIEKGEGDIMKRPPRSSDEKLLTPQVLITSYGLKGPIEAAAGFACYFAVLFSGGWVWGQQLAFSDPLYRQAITAFFAAVIICQIANVFTSRTRRQSVFTKGLLSNKMVLLGIASELLILAFIMYQPFVNAIFNTTPVPLEFVLLAVPFAVLLFVADELRKYFIRRGSTTVTKVFGW</sequence>
<dbReference type="RefSeq" id="WP_176964671.1">
    <property type="nucleotide sequence ID" value="NZ_CP058215.1"/>
</dbReference>
<dbReference type="InterPro" id="IPR036412">
    <property type="entry name" value="HAD-like_sf"/>
</dbReference>
<dbReference type="Pfam" id="PF08282">
    <property type="entry name" value="Hydrolase_3"/>
    <property type="match status" value="1"/>
</dbReference>
<dbReference type="InterPro" id="IPR050510">
    <property type="entry name" value="Cation_transp_ATPase_P-type"/>
</dbReference>
<evidence type="ECO:0000256" key="8">
    <source>
        <dbReference type="ARBA" id="ARBA00023136"/>
    </source>
</evidence>
<dbReference type="GeneID" id="55820968"/>
<dbReference type="PANTHER" id="PTHR43294">
    <property type="entry name" value="SODIUM/POTASSIUM-TRANSPORTING ATPASE SUBUNIT ALPHA"/>
    <property type="match status" value="1"/>
</dbReference>
<dbReference type="SUPFAM" id="SSF81660">
    <property type="entry name" value="Metal cation-transporting ATPase, ATP-binding domain N"/>
    <property type="match status" value="1"/>
</dbReference>
<dbReference type="GO" id="GO:0019829">
    <property type="term" value="F:ATPase-coupled monoatomic cation transmembrane transporter activity"/>
    <property type="evidence" value="ECO:0007669"/>
    <property type="project" value="TreeGrafter"/>
</dbReference>
<organism evidence="11 12">
    <name type="scientific">Methanolobus zinderi</name>
    <dbReference type="NCBI Taxonomy" id="536044"/>
    <lineage>
        <taxon>Archaea</taxon>
        <taxon>Methanobacteriati</taxon>
        <taxon>Methanobacteriota</taxon>
        <taxon>Stenosarchaea group</taxon>
        <taxon>Methanomicrobia</taxon>
        <taxon>Methanosarcinales</taxon>
        <taxon>Methanosarcinaceae</taxon>
        <taxon>Methanolobus</taxon>
    </lineage>
</organism>
<name>A0A7D5E8N4_9EURY</name>
<dbReference type="SFLD" id="SFLDF00027">
    <property type="entry name" value="p-type_atpase"/>
    <property type="match status" value="1"/>
</dbReference>
<dbReference type="InterPro" id="IPR008250">
    <property type="entry name" value="ATPase_P-typ_transduc_dom_A_sf"/>
</dbReference>
<dbReference type="InterPro" id="IPR023299">
    <property type="entry name" value="ATPase_P-typ_cyto_dom_N"/>
</dbReference>
<evidence type="ECO:0000256" key="5">
    <source>
        <dbReference type="ARBA" id="ARBA00022840"/>
    </source>
</evidence>
<dbReference type="InterPro" id="IPR001757">
    <property type="entry name" value="P_typ_ATPase"/>
</dbReference>
<dbReference type="KEGG" id="mzi:HWN40_04795"/>
<feature type="transmembrane region" description="Helical" evidence="9">
    <location>
        <begin position="287"/>
        <end position="312"/>
    </location>
</feature>
<feature type="transmembrane region" description="Helical" evidence="9">
    <location>
        <begin position="684"/>
        <end position="707"/>
    </location>
</feature>
<dbReference type="PRINTS" id="PR00121">
    <property type="entry name" value="NAKATPASE"/>
</dbReference>
<feature type="domain" description="Cation-transporting P-type ATPase N-terminal" evidence="10">
    <location>
        <begin position="17"/>
        <end position="90"/>
    </location>
</feature>
<comment type="subcellular location">
    <subcellularLocation>
        <location evidence="1">Cell membrane</location>
        <topology evidence="1">Multi-pass membrane protein</topology>
    </subcellularLocation>
</comment>
<dbReference type="EMBL" id="CP058215">
    <property type="protein sequence ID" value="QLC49615.1"/>
    <property type="molecule type" value="Genomic_DNA"/>
</dbReference>
<dbReference type="SUPFAM" id="SSF56784">
    <property type="entry name" value="HAD-like"/>
    <property type="match status" value="1"/>
</dbReference>
<keyword evidence="3 9" id="KW-0812">Transmembrane</keyword>
<dbReference type="OrthoDB" id="8588at2157"/>
<dbReference type="SUPFAM" id="SSF81653">
    <property type="entry name" value="Calcium ATPase, transduction domain A"/>
    <property type="match status" value="1"/>
</dbReference>
<dbReference type="SFLD" id="SFLDG00002">
    <property type="entry name" value="C1.7:_P-type_atpase_like"/>
    <property type="match status" value="1"/>
</dbReference>
<dbReference type="SUPFAM" id="SSF81665">
    <property type="entry name" value="Calcium ATPase, transmembrane domain M"/>
    <property type="match status" value="1"/>
</dbReference>
<dbReference type="InterPro" id="IPR044492">
    <property type="entry name" value="P_typ_ATPase_HD_dom"/>
</dbReference>
<dbReference type="GO" id="GO:1902600">
    <property type="term" value="P:proton transmembrane transport"/>
    <property type="evidence" value="ECO:0007669"/>
    <property type="project" value="TreeGrafter"/>
</dbReference>
<evidence type="ECO:0000256" key="7">
    <source>
        <dbReference type="ARBA" id="ARBA00022989"/>
    </source>
</evidence>
<keyword evidence="2" id="KW-1003">Cell membrane</keyword>
<feature type="transmembrane region" description="Helical" evidence="9">
    <location>
        <begin position="801"/>
        <end position="819"/>
    </location>
</feature>
<dbReference type="Gene3D" id="1.20.1110.10">
    <property type="entry name" value="Calcium-transporting ATPase, transmembrane domain"/>
    <property type="match status" value="1"/>
</dbReference>
<feature type="transmembrane region" description="Helical" evidence="9">
    <location>
        <begin position="73"/>
        <end position="91"/>
    </location>
</feature>
<accession>A0A7D5E8N4</accession>
<dbReference type="PROSITE" id="PS00154">
    <property type="entry name" value="ATPASE_E1_E2"/>
    <property type="match status" value="1"/>
</dbReference>
<keyword evidence="5" id="KW-0067">ATP-binding</keyword>
<evidence type="ECO:0000256" key="9">
    <source>
        <dbReference type="SAM" id="Phobius"/>
    </source>
</evidence>
<proteinExistence type="predicted"/>
<dbReference type="InterPro" id="IPR023214">
    <property type="entry name" value="HAD_sf"/>
</dbReference>
<protein>
    <submittedName>
        <fullName evidence="11">Cation-transporting P-type ATPase</fullName>
    </submittedName>
</protein>
<feature type="transmembrane region" description="Helical" evidence="9">
    <location>
        <begin position="97"/>
        <end position="117"/>
    </location>
</feature>
<keyword evidence="12" id="KW-1185">Reference proteome</keyword>
<evidence type="ECO:0000256" key="1">
    <source>
        <dbReference type="ARBA" id="ARBA00004651"/>
    </source>
</evidence>
<keyword evidence="6" id="KW-1278">Translocase</keyword>
<evidence type="ECO:0000259" key="10">
    <source>
        <dbReference type="SMART" id="SM00831"/>
    </source>
</evidence>
<dbReference type="GO" id="GO:0016887">
    <property type="term" value="F:ATP hydrolysis activity"/>
    <property type="evidence" value="ECO:0007669"/>
    <property type="project" value="InterPro"/>
</dbReference>
<dbReference type="PANTHER" id="PTHR43294:SF21">
    <property type="entry name" value="CATION TRANSPORTING ATPASE"/>
    <property type="match status" value="1"/>
</dbReference>
<evidence type="ECO:0000313" key="12">
    <source>
        <dbReference type="Proteomes" id="UP000509594"/>
    </source>
</evidence>
<dbReference type="FunFam" id="3.40.50.1000:FF:000028">
    <property type="entry name" value="Calcium-transporting P-type ATPase, putative"/>
    <property type="match status" value="1"/>
</dbReference>
<dbReference type="GO" id="GO:0005886">
    <property type="term" value="C:plasma membrane"/>
    <property type="evidence" value="ECO:0007669"/>
    <property type="project" value="UniProtKB-SubCell"/>
</dbReference>
<dbReference type="Gene3D" id="3.40.1110.10">
    <property type="entry name" value="Calcium-transporting ATPase, cytoplasmic domain N"/>
    <property type="match status" value="1"/>
</dbReference>
<feature type="transmembrane region" description="Helical" evidence="9">
    <location>
        <begin position="770"/>
        <end position="789"/>
    </location>
</feature>
<dbReference type="Pfam" id="PF00122">
    <property type="entry name" value="E1-E2_ATPase"/>
    <property type="match status" value="1"/>
</dbReference>
<dbReference type="GO" id="GO:0005524">
    <property type="term" value="F:ATP binding"/>
    <property type="evidence" value="ECO:0007669"/>
    <property type="project" value="UniProtKB-KW"/>
</dbReference>
<dbReference type="SMART" id="SM00831">
    <property type="entry name" value="Cation_ATPase_N"/>
    <property type="match status" value="1"/>
</dbReference>
<evidence type="ECO:0000256" key="6">
    <source>
        <dbReference type="ARBA" id="ARBA00022967"/>
    </source>
</evidence>
<keyword evidence="4" id="KW-0547">Nucleotide-binding</keyword>
<dbReference type="Pfam" id="PF00689">
    <property type="entry name" value="Cation_ATPase_C"/>
    <property type="match status" value="1"/>
</dbReference>
<dbReference type="InterPro" id="IPR018303">
    <property type="entry name" value="ATPase_P-typ_P_site"/>
</dbReference>